<feature type="transmembrane region" description="Helical" evidence="8">
    <location>
        <begin position="12"/>
        <end position="35"/>
    </location>
</feature>
<evidence type="ECO:0000256" key="1">
    <source>
        <dbReference type="ARBA" id="ARBA00004429"/>
    </source>
</evidence>
<evidence type="ECO:0000256" key="8">
    <source>
        <dbReference type="RuleBase" id="RU363032"/>
    </source>
</evidence>
<keyword evidence="7 8" id="KW-0472">Membrane</keyword>
<evidence type="ECO:0000256" key="6">
    <source>
        <dbReference type="ARBA" id="ARBA00022989"/>
    </source>
</evidence>
<feature type="transmembrane region" description="Helical" evidence="8">
    <location>
        <begin position="235"/>
        <end position="257"/>
    </location>
</feature>
<dbReference type="RefSeq" id="WP_085937503.1">
    <property type="nucleotide sequence ID" value="NZ_FUWJ01000013.1"/>
</dbReference>
<dbReference type="Gene3D" id="1.10.3720.10">
    <property type="entry name" value="MetI-like"/>
    <property type="match status" value="1"/>
</dbReference>
<accession>A0A1T4T6K8</accession>
<keyword evidence="4" id="KW-0997">Cell inner membrane</keyword>
<evidence type="ECO:0000256" key="7">
    <source>
        <dbReference type="ARBA" id="ARBA00023136"/>
    </source>
</evidence>
<evidence type="ECO:0000256" key="4">
    <source>
        <dbReference type="ARBA" id="ARBA00022519"/>
    </source>
</evidence>
<feature type="transmembrane region" description="Helical" evidence="8">
    <location>
        <begin position="137"/>
        <end position="157"/>
    </location>
</feature>
<dbReference type="SUPFAM" id="SSF161098">
    <property type="entry name" value="MetI-like"/>
    <property type="match status" value="1"/>
</dbReference>
<sequence length="268" mass="28973">MKAPTDRGALLLGAYVYAVLAFIIVPLVIVIPMSFSQNDYLAFPPTGFTLKWYAEYFDSRQWRAATWLSVQVAFLTAICASLIGTAATYAMVRGRSRLVSLFQILLIGPIIVPHIALAVGLYLFFQTIGLSGTVPGFVLAHTVLTLPFVVFTMAAALGKVDANLESAAMSCGATRLQAFRFVTLPLVLPSLASGALFAFIISFDEPVVSFFLSGIRQKTLPRRMFEDIEQNLTPVIPAIATLLIVLSILILLGGHALRSRSKTQSSAG</sequence>
<dbReference type="GO" id="GO:0005886">
    <property type="term" value="C:plasma membrane"/>
    <property type="evidence" value="ECO:0007669"/>
    <property type="project" value="UniProtKB-SubCell"/>
</dbReference>
<reference evidence="11" key="1">
    <citation type="submission" date="2017-02" db="EMBL/GenBank/DDBJ databases">
        <authorList>
            <person name="Varghese N."/>
            <person name="Submissions S."/>
        </authorList>
    </citation>
    <scope>NUCLEOTIDE SEQUENCE [LARGE SCALE GENOMIC DNA]</scope>
    <source>
        <strain evidence="11">ATCC 27094</strain>
    </source>
</reference>
<evidence type="ECO:0000313" key="11">
    <source>
        <dbReference type="Proteomes" id="UP000190092"/>
    </source>
</evidence>
<feature type="domain" description="ABC transmembrane type-1" evidence="9">
    <location>
        <begin position="66"/>
        <end position="254"/>
    </location>
</feature>
<dbReference type="CDD" id="cd06261">
    <property type="entry name" value="TM_PBP2"/>
    <property type="match status" value="1"/>
</dbReference>
<dbReference type="OrthoDB" id="9782004at2"/>
<keyword evidence="2 8" id="KW-0813">Transport</keyword>
<dbReference type="Proteomes" id="UP000190092">
    <property type="component" value="Unassembled WGS sequence"/>
</dbReference>
<name>A0A1T4T6K8_9HYPH</name>
<keyword evidence="5 8" id="KW-0812">Transmembrane</keyword>
<evidence type="ECO:0000256" key="3">
    <source>
        <dbReference type="ARBA" id="ARBA00022475"/>
    </source>
</evidence>
<feature type="transmembrane region" description="Helical" evidence="8">
    <location>
        <begin position="72"/>
        <end position="92"/>
    </location>
</feature>
<dbReference type="InterPro" id="IPR035906">
    <property type="entry name" value="MetI-like_sf"/>
</dbReference>
<protein>
    <submittedName>
        <fullName evidence="10">Mannopine transport system permease protein</fullName>
    </submittedName>
</protein>
<evidence type="ECO:0000256" key="2">
    <source>
        <dbReference type="ARBA" id="ARBA00022448"/>
    </source>
</evidence>
<evidence type="ECO:0000313" key="10">
    <source>
        <dbReference type="EMBL" id="SKA36096.1"/>
    </source>
</evidence>
<dbReference type="PROSITE" id="PS50928">
    <property type="entry name" value="ABC_TM1"/>
    <property type="match status" value="1"/>
</dbReference>
<feature type="transmembrane region" description="Helical" evidence="8">
    <location>
        <begin position="104"/>
        <end position="125"/>
    </location>
</feature>
<gene>
    <name evidence="10" type="ORF">SAMN02745126_05767</name>
</gene>
<evidence type="ECO:0000256" key="5">
    <source>
        <dbReference type="ARBA" id="ARBA00022692"/>
    </source>
</evidence>
<dbReference type="Pfam" id="PF00528">
    <property type="entry name" value="BPD_transp_1"/>
    <property type="match status" value="1"/>
</dbReference>
<comment type="subcellular location">
    <subcellularLocation>
        <location evidence="1">Cell inner membrane</location>
        <topology evidence="1">Multi-pass membrane protein</topology>
    </subcellularLocation>
    <subcellularLocation>
        <location evidence="8">Cell membrane</location>
        <topology evidence="8">Multi-pass membrane protein</topology>
    </subcellularLocation>
</comment>
<dbReference type="AlphaFoldDB" id="A0A1T4T6K8"/>
<evidence type="ECO:0000259" key="9">
    <source>
        <dbReference type="PROSITE" id="PS50928"/>
    </source>
</evidence>
<keyword evidence="11" id="KW-1185">Reference proteome</keyword>
<proteinExistence type="inferred from homology"/>
<dbReference type="STRING" id="225324.SAMN02745126_05767"/>
<comment type="similarity">
    <text evidence="8">Belongs to the binding-protein-dependent transport system permease family.</text>
</comment>
<dbReference type="PANTHER" id="PTHR43357">
    <property type="entry name" value="INNER MEMBRANE ABC TRANSPORTER PERMEASE PROTEIN YDCV"/>
    <property type="match status" value="1"/>
</dbReference>
<keyword evidence="3" id="KW-1003">Cell membrane</keyword>
<keyword evidence="6 8" id="KW-1133">Transmembrane helix</keyword>
<organism evidence="10 11">
    <name type="scientific">Enhydrobacter aerosaccus</name>
    <dbReference type="NCBI Taxonomy" id="225324"/>
    <lineage>
        <taxon>Bacteria</taxon>
        <taxon>Pseudomonadati</taxon>
        <taxon>Pseudomonadota</taxon>
        <taxon>Alphaproteobacteria</taxon>
        <taxon>Hyphomicrobiales</taxon>
        <taxon>Enhydrobacter</taxon>
    </lineage>
</organism>
<dbReference type="EMBL" id="FUWJ01000013">
    <property type="protein sequence ID" value="SKA36096.1"/>
    <property type="molecule type" value="Genomic_DNA"/>
</dbReference>
<dbReference type="PANTHER" id="PTHR43357:SF4">
    <property type="entry name" value="INNER MEMBRANE ABC TRANSPORTER PERMEASE PROTEIN YDCV"/>
    <property type="match status" value="1"/>
</dbReference>
<dbReference type="GO" id="GO:0055085">
    <property type="term" value="P:transmembrane transport"/>
    <property type="evidence" value="ECO:0007669"/>
    <property type="project" value="InterPro"/>
</dbReference>
<dbReference type="InterPro" id="IPR000515">
    <property type="entry name" value="MetI-like"/>
</dbReference>
<feature type="transmembrane region" description="Helical" evidence="8">
    <location>
        <begin position="178"/>
        <end position="203"/>
    </location>
</feature>